<feature type="non-terminal residue" evidence="1">
    <location>
        <position position="1"/>
    </location>
</feature>
<evidence type="ECO:0000313" key="1">
    <source>
        <dbReference type="EMBL" id="MCP9550986.1"/>
    </source>
</evidence>
<dbReference type="AlphaFoldDB" id="A0AAW5IHH4"/>
<organism evidence="1 2">
    <name type="scientific">Segatella copri</name>
    <dbReference type="NCBI Taxonomy" id="165179"/>
    <lineage>
        <taxon>Bacteria</taxon>
        <taxon>Pseudomonadati</taxon>
        <taxon>Bacteroidota</taxon>
        <taxon>Bacteroidia</taxon>
        <taxon>Bacteroidales</taxon>
        <taxon>Prevotellaceae</taxon>
        <taxon>Segatella</taxon>
    </lineage>
</organism>
<accession>A0AAW5IHH4</accession>
<comment type="caution">
    <text evidence="1">The sequence shown here is derived from an EMBL/GenBank/DDBJ whole genome shotgun (WGS) entry which is preliminary data.</text>
</comment>
<reference evidence="1" key="1">
    <citation type="submission" date="2022-07" db="EMBL/GenBank/DDBJ databases">
        <title>Prevotella copri.</title>
        <authorList>
            <person name="Yang C."/>
        </authorList>
    </citation>
    <scope>NUCLEOTIDE SEQUENCE</scope>
    <source>
        <strain evidence="1">HF1805</strain>
    </source>
</reference>
<protein>
    <submittedName>
        <fullName evidence="1">Uncharacterized protein</fullName>
    </submittedName>
</protein>
<gene>
    <name evidence="1" type="ORF">NNC68_16190</name>
</gene>
<dbReference type="RefSeq" id="WP_254971886.1">
    <property type="nucleotide sequence ID" value="NZ_JANDWU010000079.1"/>
</dbReference>
<dbReference type="EMBL" id="JANDWU010000079">
    <property type="protein sequence ID" value="MCP9550986.1"/>
    <property type="molecule type" value="Genomic_DNA"/>
</dbReference>
<proteinExistence type="predicted"/>
<sequence>SYGESSRIANHPLDNGRIHYNDETWQKSFGIAHDYRLGMHVIWTKTHRKELQTKLRETS</sequence>
<evidence type="ECO:0000313" key="2">
    <source>
        <dbReference type="Proteomes" id="UP001205506"/>
    </source>
</evidence>
<dbReference type="Proteomes" id="UP001205506">
    <property type="component" value="Unassembled WGS sequence"/>
</dbReference>
<name>A0AAW5IHH4_9BACT</name>